<feature type="region of interest" description="Disordered" evidence="1">
    <location>
        <begin position="127"/>
        <end position="172"/>
    </location>
</feature>
<feature type="compositionally biased region" description="Basic residues" evidence="1">
    <location>
        <begin position="367"/>
        <end position="378"/>
    </location>
</feature>
<evidence type="ECO:0000313" key="2">
    <source>
        <dbReference type="EMBL" id="EFX66510.1"/>
    </source>
</evidence>
<keyword evidence="3" id="KW-1185">Reference proteome</keyword>
<protein>
    <submittedName>
        <fullName evidence="2">Uncharacterized protein</fullName>
    </submittedName>
</protein>
<feature type="region of interest" description="Disordered" evidence="1">
    <location>
        <begin position="77"/>
        <end position="100"/>
    </location>
</feature>
<feature type="region of interest" description="Disordered" evidence="1">
    <location>
        <begin position="311"/>
        <end position="378"/>
    </location>
</feature>
<proteinExistence type="predicted"/>
<dbReference type="PhylomeDB" id="E9HP24"/>
<evidence type="ECO:0000313" key="3">
    <source>
        <dbReference type="Proteomes" id="UP000000305"/>
    </source>
</evidence>
<feature type="compositionally biased region" description="Acidic residues" evidence="1">
    <location>
        <begin position="144"/>
        <end position="155"/>
    </location>
</feature>
<dbReference type="Proteomes" id="UP000000305">
    <property type="component" value="Unassembled WGS sequence"/>
</dbReference>
<sequence length="378" mass="42122">MTGGDATITTLPMKNSGFVISSGGVIGNVNFLQEPDGVHCQNPAVRRFNFIVKRCRHTLQLKNFNFKSLESLSIHWKKRMGKSNKQKKKTPKKDGVNLGKRERKQIRRLVKILEGWLKEDKEKEKALQEATQARDIKEKKPEEDEKDDKEDEILDESSSSESSLESDTDDSDAPAVLHQQFSICFCAESRSNINNKNKTFLESFPLLYLAASKKKAAASKEVDVESLKNLALMSPIAPKPSKGKALVQPRCDEGKTVSTPVKITRKKLKFNHPLKELVKAAAKLTARRKSLRSSKDLEAIHLSDSAKQLFGDDLDELPSDKEEAPQRDSCPSFGLDPGHNTSSCHDNPSGRRPSAAPGHNTIWTANRVKRGAASGRRR</sequence>
<dbReference type="EMBL" id="GL732702">
    <property type="protein sequence ID" value="EFX66510.1"/>
    <property type="molecule type" value="Genomic_DNA"/>
</dbReference>
<accession>E9HP24</accession>
<organism evidence="2 3">
    <name type="scientific">Daphnia pulex</name>
    <name type="common">Water flea</name>
    <dbReference type="NCBI Taxonomy" id="6669"/>
    <lineage>
        <taxon>Eukaryota</taxon>
        <taxon>Metazoa</taxon>
        <taxon>Ecdysozoa</taxon>
        <taxon>Arthropoda</taxon>
        <taxon>Crustacea</taxon>
        <taxon>Branchiopoda</taxon>
        <taxon>Diplostraca</taxon>
        <taxon>Cladocera</taxon>
        <taxon>Anomopoda</taxon>
        <taxon>Daphniidae</taxon>
        <taxon>Daphnia</taxon>
    </lineage>
</organism>
<dbReference type="KEGG" id="dpx:DAPPUDRAFT_116327"/>
<reference evidence="2 3" key="1">
    <citation type="journal article" date="2011" name="Science">
        <title>The ecoresponsive genome of Daphnia pulex.</title>
        <authorList>
            <person name="Colbourne J.K."/>
            <person name="Pfrender M.E."/>
            <person name="Gilbert D."/>
            <person name="Thomas W.K."/>
            <person name="Tucker A."/>
            <person name="Oakley T.H."/>
            <person name="Tokishita S."/>
            <person name="Aerts A."/>
            <person name="Arnold G.J."/>
            <person name="Basu M.K."/>
            <person name="Bauer D.J."/>
            <person name="Caceres C.E."/>
            <person name="Carmel L."/>
            <person name="Casola C."/>
            <person name="Choi J.H."/>
            <person name="Detter J.C."/>
            <person name="Dong Q."/>
            <person name="Dusheyko S."/>
            <person name="Eads B.D."/>
            <person name="Frohlich T."/>
            <person name="Geiler-Samerotte K.A."/>
            <person name="Gerlach D."/>
            <person name="Hatcher P."/>
            <person name="Jogdeo S."/>
            <person name="Krijgsveld J."/>
            <person name="Kriventseva E.V."/>
            <person name="Kultz D."/>
            <person name="Laforsch C."/>
            <person name="Lindquist E."/>
            <person name="Lopez J."/>
            <person name="Manak J.R."/>
            <person name="Muller J."/>
            <person name="Pangilinan J."/>
            <person name="Patwardhan R.P."/>
            <person name="Pitluck S."/>
            <person name="Pritham E.J."/>
            <person name="Rechtsteiner A."/>
            <person name="Rho M."/>
            <person name="Rogozin I.B."/>
            <person name="Sakarya O."/>
            <person name="Salamov A."/>
            <person name="Schaack S."/>
            <person name="Shapiro H."/>
            <person name="Shiga Y."/>
            <person name="Skalitzky C."/>
            <person name="Smith Z."/>
            <person name="Souvorov A."/>
            <person name="Sung W."/>
            <person name="Tang Z."/>
            <person name="Tsuchiya D."/>
            <person name="Tu H."/>
            <person name="Vos H."/>
            <person name="Wang M."/>
            <person name="Wolf Y.I."/>
            <person name="Yamagata H."/>
            <person name="Yamada T."/>
            <person name="Ye Y."/>
            <person name="Shaw J.R."/>
            <person name="Andrews J."/>
            <person name="Crease T.J."/>
            <person name="Tang H."/>
            <person name="Lucas S.M."/>
            <person name="Robertson H.M."/>
            <person name="Bork P."/>
            <person name="Koonin E.V."/>
            <person name="Zdobnov E.M."/>
            <person name="Grigoriev I.V."/>
            <person name="Lynch M."/>
            <person name="Boore J.L."/>
        </authorList>
    </citation>
    <scope>NUCLEOTIDE SEQUENCE [LARGE SCALE GENOMIC DNA]</scope>
</reference>
<dbReference type="InParanoid" id="E9HP24"/>
<evidence type="ECO:0000256" key="1">
    <source>
        <dbReference type="SAM" id="MobiDB-lite"/>
    </source>
</evidence>
<feature type="compositionally biased region" description="Basic residues" evidence="1">
    <location>
        <begin position="77"/>
        <end position="91"/>
    </location>
</feature>
<dbReference type="AlphaFoldDB" id="E9HP24"/>
<feature type="compositionally biased region" description="Basic and acidic residues" evidence="1">
    <location>
        <begin position="127"/>
        <end position="143"/>
    </location>
</feature>
<name>E9HP24_DAPPU</name>
<gene>
    <name evidence="2" type="ORF">DAPPUDRAFT_116327</name>
</gene>
<dbReference type="HOGENOM" id="CLU_797569_0_0_1"/>